<evidence type="ECO:0000313" key="5">
    <source>
        <dbReference type="EMBL" id="QHT79541.1"/>
    </source>
</evidence>
<keyword evidence="1" id="KW-0479">Metal-binding</keyword>
<keyword evidence="2" id="KW-0863">Zinc-finger</keyword>
<dbReference type="SMART" id="SM00184">
    <property type="entry name" value="RING"/>
    <property type="match status" value="1"/>
</dbReference>
<feature type="domain" description="RING-type" evidence="4">
    <location>
        <begin position="7"/>
        <end position="47"/>
    </location>
</feature>
<dbReference type="EMBL" id="MN739950">
    <property type="protein sequence ID" value="QHT79541.1"/>
    <property type="molecule type" value="Genomic_DNA"/>
</dbReference>
<dbReference type="SUPFAM" id="SSF57850">
    <property type="entry name" value="RING/U-box"/>
    <property type="match status" value="1"/>
</dbReference>
<dbReference type="InterPro" id="IPR001841">
    <property type="entry name" value="Znf_RING"/>
</dbReference>
<name>A0A6C0HG01_9ZZZZ</name>
<proteinExistence type="predicted"/>
<sequence length="110" mass="12277">MSIVNDCPICLDHITDDTKKITQCNHTFHDACLTIWIHTNNSCPLCRTPFNFIKPINNKPTPASTPLIVPLSFWFSQNTGLAIPLISIPFALYPEHNAPSGTANFTRINI</sequence>
<dbReference type="Gene3D" id="3.30.40.10">
    <property type="entry name" value="Zinc/RING finger domain, C3HC4 (zinc finger)"/>
    <property type="match status" value="1"/>
</dbReference>
<evidence type="ECO:0000256" key="2">
    <source>
        <dbReference type="ARBA" id="ARBA00022771"/>
    </source>
</evidence>
<dbReference type="GO" id="GO:0008270">
    <property type="term" value="F:zinc ion binding"/>
    <property type="evidence" value="ECO:0007669"/>
    <property type="project" value="UniProtKB-KW"/>
</dbReference>
<dbReference type="PANTHER" id="PTHR45969:SF69">
    <property type="entry name" value="FINGER DOMAIN PROTEIN, PUTATIVE (AFU_ORTHOLOGUE AFUA_3G12190)-RELATED"/>
    <property type="match status" value="1"/>
</dbReference>
<dbReference type="PANTHER" id="PTHR45969">
    <property type="entry name" value="RING ZINC FINGER PROTEIN-RELATED"/>
    <property type="match status" value="1"/>
</dbReference>
<dbReference type="GO" id="GO:0061630">
    <property type="term" value="F:ubiquitin protein ligase activity"/>
    <property type="evidence" value="ECO:0007669"/>
    <property type="project" value="TreeGrafter"/>
</dbReference>
<dbReference type="GO" id="GO:0016567">
    <property type="term" value="P:protein ubiquitination"/>
    <property type="evidence" value="ECO:0007669"/>
    <property type="project" value="TreeGrafter"/>
</dbReference>
<organism evidence="5">
    <name type="scientific">viral metagenome</name>
    <dbReference type="NCBI Taxonomy" id="1070528"/>
    <lineage>
        <taxon>unclassified sequences</taxon>
        <taxon>metagenomes</taxon>
        <taxon>organismal metagenomes</taxon>
    </lineage>
</organism>
<protein>
    <recommendedName>
        <fullName evidence="4">RING-type domain-containing protein</fullName>
    </recommendedName>
</protein>
<dbReference type="Pfam" id="PF16903">
    <property type="entry name" value="Capsid_N"/>
    <property type="match status" value="1"/>
</dbReference>
<evidence type="ECO:0000256" key="1">
    <source>
        <dbReference type="ARBA" id="ARBA00022723"/>
    </source>
</evidence>
<reference evidence="5" key="1">
    <citation type="journal article" date="2020" name="Nature">
        <title>Giant virus diversity and host interactions through global metagenomics.</title>
        <authorList>
            <person name="Schulz F."/>
            <person name="Roux S."/>
            <person name="Paez-Espino D."/>
            <person name="Jungbluth S."/>
            <person name="Walsh D.A."/>
            <person name="Denef V.J."/>
            <person name="McMahon K.D."/>
            <person name="Konstantinidis K.T."/>
            <person name="Eloe-Fadrosh E.A."/>
            <person name="Kyrpides N.C."/>
            <person name="Woyke T."/>
        </authorList>
    </citation>
    <scope>NUCLEOTIDE SEQUENCE</scope>
    <source>
        <strain evidence="5">GVMAG-M-3300023184-101</strain>
    </source>
</reference>
<keyword evidence="3" id="KW-0862">Zinc</keyword>
<dbReference type="AlphaFoldDB" id="A0A6C0HG01"/>
<dbReference type="InterPro" id="IPR031654">
    <property type="entry name" value="Capsid_N"/>
</dbReference>
<dbReference type="PROSITE" id="PS50089">
    <property type="entry name" value="ZF_RING_2"/>
    <property type="match status" value="1"/>
</dbReference>
<dbReference type="InterPro" id="IPR013083">
    <property type="entry name" value="Znf_RING/FYVE/PHD"/>
</dbReference>
<evidence type="ECO:0000259" key="4">
    <source>
        <dbReference type="PROSITE" id="PS50089"/>
    </source>
</evidence>
<dbReference type="Pfam" id="PF13639">
    <property type="entry name" value="zf-RING_2"/>
    <property type="match status" value="1"/>
</dbReference>
<evidence type="ECO:0000256" key="3">
    <source>
        <dbReference type="ARBA" id="ARBA00022833"/>
    </source>
</evidence>
<accession>A0A6C0HG01</accession>